<organism evidence="1 2">
    <name type="scientific">Rhizocola hellebori</name>
    <dbReference type="NCBI Taxonomy" id="1392758"/>
    <lineage>
        <taxon>Bacteria</taxon>
        <taxon>Bacillati</taxon>
        <taxon>Actinomycetota</taxon>
        <taxon>Actinomycetes</taxon>
        <taxon>Micromonosporales</taxon>
        <taxon>Micromonosporaceae</taxon>
        <taxon>Rhizocola</taxon>
    </lineage>
</organism>
<name>A0A8J3VDA2_9ACTN</name>
<accession>A0A8J3VDA2</accession>
<protein>
    <submittedName>
        <fullName evidence="1">Uncharacterized protein</fullName>
    </submittedName>
</protein>
<sequence>MLASLNVPNLTIRNRVNALRHLVIHVDQMAPAMRAGKSVVVGEKSFPVWRNYVAAGLREIGPGNRR</sequence>
<gene>
    <name evidence="1" type="ORF">Rhe02_06120</name>
</gene>
<proteinExistence type="predicted"/>
<evidence type="ECO:0000313" key="2">
    <source>
        <dbReference type="Proteomes" id="UP000612899"/>
    </source>
</evidence>
<comment type="caution">
    <text evidence="1">The sequence shown here is derived from an EMBL/GenBank/DDBJ whole genome shotgun (WGS) entry which is preliminary data.</text>
</comment>
<dbReference type="EMBL" id="BONY01000002">
    <property type="protein sequence ID" value="GIH02545.1"/>
    <property type="molecule type" value="Genomic_DNA"/>
</dbReference>
<dbReference type="Proteomes" id="UP000612899">
    <property type="component" value="Unassembled WGS sequence"/>
</dbReference>
<reference evidence="1" key="1">
    <citation type="submission" date="2021-01" db="EMBL/GenBank/DDBJ databases">
        <title>Whole genome shotgun sequence of Rhizocola hellebori NBRC 109834.</title>
        <authorList>
            <person name="Komaki H."/>
            <person name="Tamura T."/>
        </authorList>
    </citation>
    <scope>NUCLEOTIDE SEQUENCE</scope>
    <source>
        <strain evidence="1">NBRC 109834</strain>
    </source>
</reference>
<keyword evidence="2" id="KW-1185">Reference proteome</keyword>
<evidence type="ECO:0000313" key="1">
    <source>
        <dbReference type="EMBL" id="GIH02545.1"/>
    </source>
</evidence>
<dbReference type="AlphaFoldDB" id="A0A8J3VDA2"/>